<comment type="caution">
    <text evidence="4">The sequence shown here is derived from an EMBL/GenBank/DDBJ whole genome shotgun (WGS) entry which is preliminary data.</text>
</comment>
<dbReference type="InterPro" id="IPR011989">
    <property type="entry name" value="ARM-like"/>
</dbReference>
<dbReference type="GO" id="GO:0015031">
    <property type="term" value="P:protein transport"/>
    <property type="evidence" value="ECO:0007669"/>
    <property type="project" value="UniProtKB-KW"/>
</dbReference>
<protein>
    <submittedName>
        <fullName evidence="4">Uncharacterized protein</fullName>
    </submittedName>
</protein>
<dbReference type="Gene3D" id="1.25.10.10">
    <property type="entry name" value="Leucine-rich Repeat Variant"/>
    <property type="match status" value="1"/>
</dbReference>
<comment type="similarity">
    <text evidence="1">Belongs to the importin alpha family.</text>
</comment>
<proteinExistence type="inferred from homology"/>
<evidence type="ECO:0000256" key="3">
    <source>
        <dbReference type="ARBA" id="ARBA00022927"/>
    </source>
</evidence>
<dbReference type="PANTHER" id="PTHR23316">
    <property type="entry name" value="IMPORTIN ALPHA"/>
    <property type="match status" value="1"/>
</dbReference>
<evidence type="ECO:0000313" key="5">
    <source>
        <dbReference type="Proteomes" id="UP000179807"/>
    </source>
</evidence>
<gene>
    <name evidence="4" type="ORF">TRFO_10339</name>
</gene>
<keyword evidence="3" id="KW-0653">Protein transport</keyword>
<dbReference type="GeneID" id="94830103"/>
<dbReference type="AlphaFoldDB" id="A0A1J4JBT0"/>
<sequence length="518" mass="58661">MKKYLIEKKHSLFMKKVIESYNPRLSNHIFPSVEEYDSSDPFGSSNSSISDYKKQYQNERCSRSLNLRQIHRTSLQDFLTQILPPVVPTEHIVLPDINHILDPEKCIQQLISKDENIISNILNQILLASQNANLTLDSLCSSSDFLNTLADCLNHDYSIPLVVQVIQTIITIFPLLESPELMEEFIDDGIVMSLYDLLSSDDLMIIAAGIQLTDKICEISSYGRDAVICLEIHKCLINVAKSENNALVNAACEALRKLFAYSEYIDTIPLLNSIEQLAELLTLNSHSAVEAILICFVEITNIQPSLVFSIYNLNILPYLISLLSDEYLKPVTLRLIGNLCIAQPSQIQMMFDCGLFQILMESIYSTCASDAFWVLSNLVEAVPQMILPLLPQNMFHDAVTLCENASIEIKKEGIFFLATVILFSEKEKMHDFMTTNMIDLLSEMLGSGVPLIVLRCLDVLMLFVHNQICNNSQEIISLLLQSDATDRLEELIEQDQPMITERAKYLLNHVDCSFYQSH</sequence>
<dbReference type="EMBL" id="MLAK01001226">
    <property type="protein sequence ID" value="OHS95703.1"/>
    <property type="molecule type" value="Genomic_DNA"/>
</dbReference>
<keyword evidence="2" id="KW-0813">Transport</keyword>
<accession>A0A1J4JBT0</accession>
<dbReference type="SUPFAM" id="SSF48371">
    <property type="entry name" value="ARM repeat"/>
    <property type="match status" value="1"/>
</dbReference>
<reference evidence="4" key="1">
    <citation type="submission" date="2016-10" db="EMBL/GenBank/DDBJ databases">
        <authorList>
            <person name="Benchimol M."/>
            <person name="Almeida L.G."/>
            <person name="Vasconcelos A.T."/>
            <person name="Perreira-Neves A."/>
            <person name="Rosa I.A."/>
            <person name="Tasca T."/>
            <person name="Bogo M.R."/>
            <person name="de Souza W."/>
        </authorList>
    </citation>
    <scope>NUCLEOTIDE SEQUENCE [LARGE SCALE GENOMIC DNA]</scope>
    <source>
        <strain evidence="4">K</strain>
    </source>
</reference>
<evidence type="ECO:0000313" key="4">
    <source>
        <dbReference type="EMBL" id="OHS95703.1"/>
    </source>
</evidence>
<dbReference type="OrthoDB" id="29145at2759"/>
<evidence type="ECO:0000256" key="1">
    <source>
        <dbReference type="ARBA" id="ARBA00010394"/>
    </source>
</evidence>
<keyword evidence="5" id="KW-1185">Reference proteome</keyword>
<organism evidence="4 5">
    <name type="scientific">Tritrichomonas foetus</name>
    <dbReference type="NCBI Taxonomy" id="1144522"/>
    <lineage>
        <taxon>Eukaryota</taxon>
        <taxon>Metamonada</taxon>
        <taxon>Parabasalia</taxon>
        <taxon>Tritrichomonadida</taxon>
        <taxon>Tritrichomonadidae</taxon>
        <taxon>Tritrichomonas</taxon>
    </lineage>
</organism>
<dbReference type="Proteomes" id="UP000179807">
    <property type="component" value="Unassembled WGS sequence"/>
</dbReference>
<dbReference type="InterPro" id="IPR016024">
    <property type="entry name" value="ARM-type_fold"/>
</dbReference>
<dbReference type="VEuPathDB" id="TrichDB:TRFO_10339"/>
<name>A0A1J4JBT0_9EUKA</name>
<evidence type="ECO:0000256" key="2">
    <source>
        <dbReference type="ARBA" id="ARBA00022448"/>
    </source>
</evidence>
<dbReference type="RefSeq" id="XP_068348840.1">
    <property type="nucleotide sequence ID" value="XM_068495399.1"/>
</dbReference>